<feature type="compositionally biased region" description="Basic residues" evidence="5">
    <location>
        <begin position="152"/>
        <end position="161"/>
    </location>
</feature>
<feature type="compositionally biased region" description="Polar residues" evidence="5">
    <location>
        <begin position="341"/>
        <end position="352"/>
    </location>
</feature>
<dbReference type="InterPro" id="IPR019496">
    <property type="entry name" value="NUFIP1_cons_dom"/>
</dbReference>
<feature type="region of interest" description="Disordered" evidence="5">
    <location>
        <begin position="337"/>
        <end position="440"/>
    </location>
</feature>
<sequence length="561" mass="61258">MEVNIRYTVYSNGRGRGNLAVGTRGNWRGGGFHNRGRGHFNNQGGRPQDYRQHPARNGYGGPNRGAYGGTLGAAQYGTFPQAHAVGSVPSPALSFNPQQQNYRGSNKRPHSTAFPRPPSTIPRPQAAPAVPSFGQPLPVAPSAQAIASQIQHKPKHPRKHNQLGLTPAQEEHESSSASNSDVDEESKLAGGDSNTSLQFSYKGRTSTLQTASDVAAWIAERKKRYPTQERAEARKKEAIERKQKFEKTKKARYDTMKAQRVERQQSAKREASDQAPSGEKRASQAVRSTDARRPSASQNESHNASTKARLKAEKLRRKAIRAEEAARKAEAVLTVADLASQDGQTGEGQSTSTKDKAKALLDLGTAEDISLSDVPSSPTSSDNEDEDEDETSSSGSHCDSDLSDDSSGSESYASSSSTLPEQLSTKLTQPTRVNPPPNFVVQSKKPCKRFIATGRCPRGDKCRYSHDPELRNEKQNSKTPGKGYNKEGRASGIKHKGREGLYQILMKKQEEEERRHVLRSILWLGEKGLLGNSENTIAQDKSTEKVDRDSHGDSPVGDVVE</sequence>
<feature type="region of interest" description="Disordered" evidence="5">
    <location>
        <begin position="221"/>
        <end position="316"/>
    </location>
</feature>
<reference evidence="7 8" key="2">
    <citation type="submission" date="2015-05" db="EMBL/GenBank/DDBJ databases">
        <authorList>
            <person name="Morales-Cruz A."/>
            <person name="Amrine K.C."/>
            <person name="Cantu D."/>
        </authorList>
    </citation>
    <scope>NUCLEOTIDE SEQUENCE [LARGE SCALE GENOMIC DNA]</scope>
    <source>
        <strain evidence="7">UCRPC4</strain>
    </source>
</reference>
<evidence type="ECO:0000256" key="1">
    <source>
        <dbReference type="ARBA" id="ARBA00022723"/>
    </source>
</evidence>
<reference evidence="7 8" key="1">
    <citation type="submission" date="2015-05" db="EMBL/GenBank/DDBJ databases">
        <title>Distinctive expansion of gene families associated with plant cell wall degradation and secondary metabolism in the genomes of grapevine trunk pathogens.</title>
        <authorList>
            <person name="Lawrence D.P."/>
            <person name="Travadon R."/>
            <person name="Rolshausen P.E."/>
            <person name="Baumgartner K."/>
        </authorList>
    </citation>
    <scope>NUCLEOTIDE SEQUENCE [LARGE SCALE GENOMIC DNA]</scope>
    <source>
        <strain evidence="7">UCRPC4</strain>
    </source>
</reference>
<feature type="compositionally biased region" description="Acidic residues" evidence="5">
    <location>
        <begin position="382"/>
        <end position="391"/>
    </location>
</feature>
<dbReference type="Proteomes" id="UP000053317">
    <property type="component" value="Unassembled WGS sequence"/>
</dbReference>
<dbReference type="InterPro" id="IPR000571">
    <property type="entry name" value="Znf_CCCH"/>
</dbReference>
<dbReference type="PANTHER" id="PTHR13309:SF0">
    <property type="entry name" value="FMR1-INTERACTING PROTEIN NUFIP1"/>
    <property type="match status" value="1"/>
</dbReference>
<organism evidence="7 8">
    <name type="scientific">Phaeomoniella chlamydospora</name>
    <name type="common">Phaeoacremonium chlamydosporum</name>
    <dbReference type="NCBI Taxonomy" id="158046"/>
    <lineage>
        <taxon>Eukaryota</taxon>
        <taxon>Fungi</taxon>
        <taxon>Dikarya</taxon>
        <taxon>Ascomycota</taxon>
        <taxon>Pezizomycotina</taxon>
        <taxon>Eurotiomycetes</taxon>
        <taxon>Chaetothyriomycetidae</taxon>
        <taxon>Phaeomoniellales</taxon>
        <taxon>Phaeomoniellaceae</taxon>
        <taxon>Phaeomoniella</taxon>
    </lineage>
</organism>
<dbReference type="Pfam" id="PF10453">
    <property type="entry name" value="NUFIP1"/>
    <property type="match status" value="1"/>
</dbReference>
<feature type="compositionally biased region" description="Basic and acidic residues" evidence="5">
    <location>
        <begin position="541"/>
        <end position="552"/>
    </location>
</feature>
<dbReference type="GO" id="GO:0008270">
    <property type="term" value="F:zinc ion binding"/>
    <property type="evidence" value="ECO:0007669"/>
    <property type="project" value="UniProtKB-KW"/>
</dbReference>
<feature type="compositionally biased region" description="Polar residues" evidence="5">
    <location>
        <begin position="295"/>
        <end position="306"/>
    </location>
</feature>
<feature type="compositionally biased region" description="Polar residues" evidence="5">
    <location>
        <begin position="418"/>
        <end position="432"/>
    </location>
</feature>
<keyword evidence="2 4" id="KW-0863">Zinc-finger</keyword>
<gene>
    <name evidence="7" type="ORF">UCRPC4_g02226</name>
</gene>
<feature type="domain" description="C3H1-type" evidence="6">
    <location>
        <begin position="442"/>
        <end position="469"/>
    </location>
</feature>
<feature type="compositionally biased region" description="Basic and acidic residues" evidence="5">
    <location>
        <begin position="226"/>
        <end position="282"/>
    </location>
</feature>
<feature type="zinc finger region" description="C3H1-type" evidence="4">
    <location>
        <begin position="442"/>
        <end position="469"/>
    </location>
</feature>
<dbReference type="GO" id="GO:0005634">
    <property type="term" value="C:nucleus"/>
    <property type="evidence" value="ECO:0007669"/>
    <property type="project" value="TreeGrafter"/>
</dbReference>
<dbReference type="PROSITE" id="PS50103">
    <property type="entry name" value="ZF_C3H1"/>
    <property type="match status" value="1"/>
</dbReference>
<feature type="compositionally biased region" description="Low complexity" evidence="5">
    <location>
        <begin position="371"/>
        <end position="381"/>
    </location>
</feature>
<evidence type="ECO:0000256" key="3">
    <source>
        <dbReference type="ARBA" id="ARBA00022833"/>
    </source>
</evidence>
<dbReference type="EMBL" id="LCWF01000054">
    <property type="protein sequence ID" value="KKY24925.1"/>
    <property type="molecule type" value="Genomic_DNA"/>
</dbReference>
<dbReference type="OrthoDB" id="273070at2759"/>
<name>A0A0G2H8J0_PHACM</name>
<feature type="region of interest" description="Disordered" evidence="5">
    <location>
        <begin position="30"/>
        <end position="66"/>
    </location>
</feature>
<accession>A0A0G2H8J0</accession>
<dbReference type="SUPFAM" id="SSF90229">
    <property type="entry name" value="CCCH zinc finger"/>
    <property type="match status" value="1"/>
</dbReference>
<dbReference type="Pfam" id="PF25585">
    <property type="entry name" value="zf-CCCH_DUS3L"/>
    <property type="match status" value="1"/>
</dbReference>
<keyword evidence="3 4" id="KW-0862">Zinc</keyword>
<feature type="compositionally biased region" description="Low complexity" evidence="5">
    <location>
        <begin position="142"/>
        <end position="151"/>
    </location>
</feature>
<dbReference type="Gene3D" id="6.10.250.3220">
    <property type="match status" value="1"/>
</dbReference>
<dbReference type="SMART" id="SM00356">
    <property type="entry name" value="ZnF_C3H1"/>
    <property type="match status" value="1"/>
</dbReference>
<evidence type="ECO:0000256" key="2">
    <source>
        <dbReference type="ARBA" id="ARBA00022771"/>
    </source>
</evidence>
<dbReference type="InterPro" id="IPR036855">
    <property type="entry name" value="Znf_CCCH_sf"/>
</dbReference>
<dbReference type="InterPro" id="IPR039136">
    <property type="entry name" value="NUFIP1-like"/>
</dbReference>
<protein>
    <submittedName>
        <fullName evidence="7">Putative ccch zinc finger protein</fullName>
    </submittedName>
</protein>
<keyword evidence="8" id="KW-1185">Reference proteome</keyword>
<dbReference type="AlphaFoldDB" id="A0A0G2H8J0"/>
<feature type="region of interest" description="Disordered" evidence="5">
    <location>
        <begin position="89"/>
        <end position="199"/>
    </location>
</feature>
<keyword evidence="1 4" id="KW-0479">Metal-binding</keyword>
<dbReference type="GO" id="GO:0003723">
    <property type="term" value="F:RNA binding"/>
    <property type="evidence" value="ECO:0007669"/>
    <property type="project" value="InterPro"/>
</dbReference>
<evidence type="ECO:0000259" key="6">
    <source>
        <dbReference type="PROSITE" id="PS50103"/>
    </source>
</evidence>
<evidence type="ECO:0000313" key="7">
    <source>
        <dbReference type="EMBL" id="KKY24925.1"/>
    </source>
</evidence>
<proteinExistence type="predicted"/>
<evidence type="ECO:0000313" key="8">
    <source>
        <dbReference type="Proteomes" id="UP000053317"/>
    </source>
</evidence>
<evidence type="ECO:0000256" key="5">
    <source>
        <dbReference type="SAM" id="MobiDB-lite"/>
    </source>
</evidence>
<comment type="caution">
    <text evidence="7">The sequence shown here is derived from an EMBL/GenBank/DDBJ whole genome shotgun (WGS) entry which is preliminary data.</text>
</comment>
<feature type="region of interest" description="Disordered" evidence="5">
    <location>
        <begin position="532"/>
        <end position="561"/>
    </location>
</feature>
<feature type="region of interest" description="Disordered" evidence="5">
    <location>
        <begin position="454"/>
        <end position="499"/>
    </location>
</feature>
<feature type="compositionally biased region" description="Polar residues" evidence="5">
    <location>
        <begin position="93"/>
        <end position="104"/>
    </location>
</feature>
<dbReference type="PANTHER" id="PTHR13309">
    <property type="entry name" value="NUCLEAR FRAGILE X MENTAL RETARDATION PROTEIN INTERACTING PROTEIN 1"/>
    <property type="match status" value="1"/>
</dbReference>
<feature type="compositionally biased region" description="Low complexity" evidence="5">
    <location>
        <begin position="405"/>
        <end position="417"/>
    </location>
</feature>
<dbReference type="GO" id="GO:0000492">
    <property type="term" value="P:box C/D snoRNP assembly"/>
    <property type="evidence" value="ECO:0007669"/>
    <property type="project" value="TreeGrafter"/>
</dbReference>
<evidence type="ECO:0000256" key="4">
    <source>
        <dbReference type="PROSITE-ProRule" id="PRU00723"/>
    </source>
</evidence>
<feature type="compositionally biased region" description="Basic and acidic residues" evidence="5">
    <location>
        <begin position="457"/>
        <end position="476"/>
    </location>
</feature>